<dbReference type="SUPFAM" id="SSF52540">
    <property type="entry name" value="P-loop containing nucleoside triphosphate hydrolases"/>
    <property type="match status" value="1"/>
</dbReference>
<dbReference type="CDD" id="cd00009">
    <property type="entry name" value="AAA"/>
    <property type="match status" value="1"/>
</dbReference>
<dbReference type="SMART" id="SM00382">
    <property type="entry name" value="AAA"/>
    <property type="match status" value="1"/>
</dbReference>
<dbReference type="PANTHER" id="PTHR30050:SF4">
    <property type="entry name" value="ATP-BINDING PROTEIN RV3427C IN INSERTION SEQUENCE-RELATED"/>
    <property type="match status" value="1"/>
</dbReference>
<dbReference type="NCBIfam" id="NF038214">
    <property type="entry name" value="IS21_help_AAA"/>
    <property type="match status" value="1"/>
</dbReference>
<dbReference type="InterPro" id="IPR002611">
    <property type="entry name" value="IstB_ATP-bd"/>
</dbReference>
<evidence type="ECO:0000313" key="6">
    <source>
        <dbReference type="Proteomes" id="UP000460287"/>
    </source>
</evidence>
<evidence type="ECO:0000313" key="5">
    <source>
        <dbReference type="EMBL" id="MSR92769.1"/>
    </source>
</evidence>
<evidence type="ECO:0000256" key="1">
    <source>
        <dbReference type="ARBA" id="ARBA00008059"/>
    </source>
</evidence>
<dbReference type="EMBL" id="VULX01000073">
    <property type="protein sequence ID" value="MSR92769.1"/>
    <property type="molecule type" value="Genomic_DNA"/>
</dbReference>
<protein>
    <submittedName>
        <fullName evidence="5">ATP-binding protein</fullName>
    </submittedName>
</protein>
<evidence type="ECO:0000259" key="4">
    <source>
        <dbReference type="SMART" id="SM00382"/>
    </source>
</evidence>
<accession>A0A7X2N123</accession>
<comment type="caution">
    <text evidence="5">The sequence shown here is derived from an EMBL/GenBank/DDBJ whole genome shotgun (WGS) entry which is preliminary data.</text>
</comment>
<keyword evidence="3 5" id="KW-0067">ATP-binding</keyword>
<dbReference type="Pfam" id="PF01695">
    <property type="entry name" value="IstB_IS21"/>
    <property type="match status" value="1"/>
</dbReference>
<dbReference type="Gene3D" id="3.40.50.300">
    <property type="entry name" value="P-loop containing nucleotide triphosphate hydrolases"/>
    <property type="match status" value="1"/>
</dbReference>
<reference evidence="5 6" key="1">
    <citation type="submission" date="2019-08" db="EMBL/GenBank/DDBJ databases">
        <title>In-depth cultivation of the pig gut microbiome towards novel bacterial diversity and tailored functional studies.</title>
        <authorList>
            <person name="Wylensek D."/>
            <person name="Hitch T.C.A."/>
            <person name="Clavel T."/>
        </authorList>
    </citation>
    <scope>NUCLEOTIDE SEQUENCE [LARGE SCALE GENOMIC DNA]</scope>
    <source>
        <strain evidence="5 6">WCA-383-APC-5B</strain>
    </source>
</reference>
<name>A0A7X2N123_9CLOT</name>
<sequence>MTLEEKLTTCKLSGIQKSYERIIEEAQDQAWSYREFFERLIDEEIISRENNRFNRLYKKAKFPNLKTIEEFDFFKASYVDKKQIIGLASCDFIGDRKNLIFIGGSGTGKTHISIALGVEACRKGKTVSFYTAAELGNKLVEMQDSLQLGKFIEKLKKVDLLIIDELGYIEMSHTTTQLMFQIFSERYEKGSIIVNTNLEFKEWPRIFQDERMTTAIIDRLIHNSFILTFNGESYRYRQQKEHLLGLNNKSVQQ</sequence>
<dbReference type="GO" id="GO:0005524">
    <property type="term" value="F:ATP binding"/>
    <property type="evidence" value="ECO:0007669"/>
    <property type="project" value="UniProtKB-KW"/>
</dbReference>
<evidence type="ECO:0000256" key="3">
    <source>
        <dbReference type="ARBA" id="ARBA00022840"/>
    </source>
</evidence>
<dbReference type="PANTHER" id="PTHR30050">
    <property type="entry name" value="CHROMOSOMAL REPLICATION INITIATOR PROTEIN DNAA"/>
    <property type="match status" value="1"/>
</dbReference>
<dbReference type="InterPro" id="IPR028350">
    <property type="entry name" value="DNAC/IstB-like"/>
</dbReference>
<keyword evidence="2" id="KW-0547">Nucleotide-binding</keyword>
<proteinExistence type="inferred from homology"/>
<dbReference type="InterPro" id="IPR047661">
    <property type="entry name" value="IstB"/>
</dbReference>
<dbReference type="RefSeq" id="WP_154532959.1">
    <property type="nucleotide sequence ID" value="NZ_VULX01000073.1"/>
</dbReference>
<dbReference type="InterPro" id="IPR027417">
    <property type="entry name" value="P-loop_NTPase"/>
</dbReference>
<keyword evidence="6" id="KW-1185">Reference proteome</keyword>
<dbReference type="GO" id="GO:0006260">
    <property type="term" value="P:DNA replication"/>
    <property type="evidence" value="ECO:0007669"/>
    <property type="project" value="TreeGrafter"/>
</dbReference>
<comment type="similarity">
    <text evidence="1">Belongs to the IS21/IS1162 putative ATP-binding protein family.</text>
</comment>
<dbReference type="Proteomes" id="UP000460287">
    <property type="component" value="Unassembled WGS sequence"/>
</dbReference>
<dbReference type="InterPro" id="IPR003593">
    <property type="entry name" value="AAA+_ATPase"/>
</dbReference>
<evidence type="ECO:0000256" key="2">
    <source>
        <dbReference type="ARBA" id="ARBA00022741"/>
    </source>
</evidence>
<dbReference type="PIRSF" id="PIRSF003073">
    <property type="entry name" value="DNAC_TnpB_IstB"/>
    <property type="match status" value="1"/>
</dbReference>
<dbReference type="AlphaFoldDB" id="A0A7X2N123"/>
<organism evidence="5 6">
    <name type="scientific">Inconstantimicrobium porci</name>
    <dbReference type="NCBI Taxonomy" id="2652291"/>
    <lineage>
        <taxon>Bacteria</taxon>
        <taxon>Bacillati</taxon>
        <taxon>Bacillota</taxon>
        <taxon>Clostridia</taxon>
        <taxon>Eubacteriales</taxon>
        <taxon>Clostridiaceae</taxon>
        <taxon>Inconstantimicrobium</taxon>
    </lineage>
</organism>
<feature type="domain" description="AAA+ ATPase" evidence="4">
    <location>
        <begin position="95"/>
        <end position="227"/>
    </location>
</feature>
<gene>
    <name evidence="5" type="ORF">FYJ33_15730</name>
</gene>